<evidence type="ECO:0000313" key="2">
    <source>
        <dbReference type="Proteomes" id="UP000499080"/>
    </source>
</evidence>
<evidence type="ECO:0000313" key="1">
    <source>
        <dbReference type="EMBL" id="GBN76485.1"/>
    </source>
</evidence>
<gene>
    <name evidence="1" type="ORF">AVEN_172359-2_1</name>
</gene>
<reference evidence="1 2" key="1">
    <citation type="journal article" date="2019" name="Sci. Rep.">
        <title>Orb-weaving spider Araneus ventricosus genome elucidates the spidroin gene catalogue.</title>
        <authorList>
            <person name="Kono N."/>
            <person name="Nakamura H."/>
            <person name="Ohtoshi R."/>
            <person name="Moran D.A.P."/>
            <person name="Shinohara A."/>
            <person name="Yoshida Y."/>
            <person name="Fujiwara M."/>
            <person name="Mori M."/>
            <person name="Tomita M."/>
            <person name="Arakawa K."/>
        </authorList>
    </citation>
    <scope>NUCLEOTIDE SEQUENCE [LARGE SCALE GENOMIC DNA]</scope>
</reference>
<name>A0A4Y2RNK5_ARAVE</name>
<proteinExistence type="predicted"/>
<feature type="non-terminal residue" evidence="1">
    <location>
        <position position="1"/>
    </location>
</feature>
<comment type="caution">
    <text evidence="1">The sequence shown here is derived from an EMBL/GenBank/DDBJ whole genome shotgun (WGS) entry which is preliminary data.</text>
</comment>
<dbReference type="EMBL" id="BGPR01145827">
    <property type="protein sequence ID" value="GBN76485.1"/>
    <property type="molecule type" value="Genomic_DNA"/>
</dbReference>
<dbReference type="AlphaFoldDB" id="A0A4Y2RNK5"/>
<sequence length="70" mass="8153">FLTVNITLKRKSINEEETFSLKLATHHKAVLLHLDQQPVCFPPVQADPYRWAFTRAPKRTNGCFDLHLLH</sequence>
<dbReference type="Proteomes" id="UP000499080">
    <property type="component" value="Unassembled WGS sequence"/>
</dbReference>
<organism evidence="1 2">
    <name type="scientific">Araneus ventricosus</name>
    <name type="common">Orbweaver spider</name>
    <name type="synonym">Epeira ventricosa</name>
    <dbReference type="NCBI Taxonomy" id="182803"/>
    <lineage>
        <taxon>Eukaryota</taxon>
        <taxon>Metazoa</taxon>
        <taxon>Ecdysozoa</taxon>
        <taxon>Arthropoda</taxon>
        <taxon>Chelicerata</taxon>
        <taxon>Arachnida</taxon>
        <taxon>Araneae</taxon>
        <taxon>Araneomorphae</taxon>
        <taxon>Entelegynae</taxon>
        <taxon>Araneoidea</taxon>
        <taxon>Araneidae</taxon>
        <taxon>Araneus</taxon>
    </lineage>
</organism>
<accession>A0A4Y2RNK5</accession>
<protein>
    <submittedName>
        <fullName evidence="1">Uncharacterized protein</fullName>
    </submittedName>
</protein>
<keyword evidence="2" id="KW-1185">Reference proteome</keyword>